<dbReference type="Pfam" id="PF12833">
    <property type="entry name" value="HTH_18"/>
    <property type="match status" value="1"/>
</dbReference>
<dbReference type="InterPro" id="IPR018060">
    <property type="entry name" value="HTH_AraC"/>
</dbReference>
<evidence type="ECO:0000256" key="5">
    <source>
        <dbReference type="ARBA" id="ARBA00023163"/>
    </source>
</evidence>
<evidence type="ECO:0000259" key="7">
    <source>
        <dbReference type="PROSITE" id="PS01124"/>
    </source>
</evidence>
<keyword evidence="5" id="KW-0804">Transcription</keyword>
<dbReference type="Proteomes" id="UP000271603">
    <property type="component" value="Chromosome"/>
</dbReference>
<evidence type="ECO:0000256" key="4">
    <source>
        <dbReference type="ARBA" id="ARBA00023159"/>
    </source>
</evidence>
<gene>
    <name evidence="8" type="primary">ripA_2</name>
    <name evidence="8" type="ORF">NCTC9419_01854</name>
</gene>
<evidence type="ECO:0000256" key="2">
    <source>
        <dbReference type="ARBA" id="ARBA00023015"/>
    </source>
</evidence>
<dbReference type="PRINTS" id="PR00032">
    <property type="entry name" value="HTHARAC"/>
</dbReference>
<protein>
    <recommendedName>
        <fullName evidence="6">Arabinose operon regulatory protein</fullName>
    </recommendedName>
</protein>
<accession>A0A447QJX6</accession>
<keyword evidence="1" id="KW-0678">Repressor</keyword>
<keyword evidence="3" id="KW-0238">DNA-binding</keyword>
<dbReference type="SMART" id="SM00342">
    <property type="entry name" value="HTH_ARAC"/>
    <property type="match status" value="1"/>
</dbReference>
<dbReference type="SUPFAM" id="SSF51182">
    <property type="entry name" value="RmlC-like cupins"/>
    <property type="match status" value="1"/>
</dbReference>
<dbReference type="CDD" id="cd06124">
    <property type="entry name" value="cupin_NimR-like_N"/>
    <property type="match status" value="1"/>
</dbReference>
<reference evidence="8 9" key="1">
    <citation type="submission" date="2018-12" db="EMBL/GenBank/DDBJ databases">
        <authorList>
            <consortium name="Pathogen Informatics"/>
        </authorList>
    </citation>
    <scope>NUCLEOTIDE SEQUENCE [LARGE SCALE GENOMIC DNA]</scope>
    <source>
        <strain evidence="8 9">NCTC9419</strain>
    </source>
</reference>
<evidence type="ECO:0000256" key="1">
    <source>
        <dbReference type="ARBA" id="ARBA00022491"/>
    </source>
</evidence>
<keyword evidence="2" id="KW-0805">Transcription regulation</keyword>
<evidence type="ECO:0000256" key="3">
    <source>
        <dbReference type="ARBA" id="ARBA00023125"/>
    </source>
</evidence>
<proteinExistence type="predicted"/>
<dbReference type="Pfam" id="PF02311">
    <property type="entry name" value="AraC_binding"/>
    <property type="match status" value="1"/>
</dbReference>
<dbReference type="InterPro" id="IPR003313">
    <property type="entry name" value="AraC-bd"/>
</dbReference>
<dbReference type="AlphaFoldDB" id="A0A447QJX6"/>
<evidence type="ECO:0000256" key="6">
    <source>
        <dbReference type="ARBA" id="ARBA00044978"/>
    </source>
</evidence>
<sequence length="261" mass="29121">MHNVPIDDVDHLARPVIALARHYPPGYLLAMHSHRRAQLLYGATGVMHVTTQQGNWLVPPQRAVWLPPGMPHQVTMVGVTTHSLYLEPAALPEAVRTAPCRVVSVSPLMRQLLIAAVEMPLEYAQHGRDGALIALLLHEIARMPALPLHIPLPADARLHALCHAFLQRPNIHLPPQQWAARLYMSLRSFSRFFQRQTGMPFSQWRQRAAVVWALARLAAGDSVTQIALELGYENSAAFSAMFRRVLGQTPSSFLQDGEMAR</sequence>
<dbReference type="Gene3D" id="2.60.120.10">
    <property type="entry name" value="Jelly Rolls"/>
    <property type="match status" value="1"/>
</dbReference>
<dbReference type="InterPro" id="IPR020449">
    <property type="entry name" value="Tscrpt_reg_AraC-type_HTH"/>
</dbReference>
<dbReference type="InterPro" id="IPR014710">
    <property type="entry name" value="RmlC-like_jellyroll"/>
</dbReference>
<dbReference type="GO" id="GO:0043565">
    <property type="term" value="F:sequence-specific DNA binding"/>
    <property type="evidence" value="ECO:0007669"/>
    <property type="project" value="InterPro"/>
</dbReference>
<keyword evidence="4" id="KW-0010">Activator</keyword>
<dbReference type="EMBL" id="LR134155">
    <property type="protein sequence ID" value="VEA70357.1"/>
    <property type="molecule type" value="Genomic_DNA"/>
</dbReference>
<dbReference type="InterPro" id="IPR009057">
    <property type="entry name" value="Homeodomain-like_sf"/>
</dbReference>
<dbReference type="Gene3D" id="1.10.10.60">
    <property type="entry name" value="Homeodomain-like"/>
    <property type="match status" value="2"/>
</dbReference>
<name>A0A447QJX6_SERRU</name>
<evidence type="ECO:0000313" key="8">
    <source>
        <dbReference type="EMBL" id="VEA70357.1"/>
    </source>
</evidence>
<evidence type="ECO:0000313" key="9">
    <source>
        <dbReference type="Proteomes" id="UP000271603"/>
    </source>
</evidence>
<dbReference type="PROSITE" id="PS01124">
    <property type="entry name" value="HTH_ARAC_FAMILY_2"/>
    <property type="match status" value="1"/>
</dbReference>
<dbReference type="SUPFAM" id="SSF46689">
    <property type="entry name" value="Homeodomain-like"/>
    <property type="match status" value="1"/>
</dbReference>
<organism evidence="8 9">
    <name type="scientific">Serratia rubidaea</name>
    <name type="common">Serratia marinorubra</name>
    <dbReference type="NCBI Taxonomy" id="61652"/>
    <lineage>
        <taxon>Bacteria</taxon>
        <taxon>Pseudomonadati</taxon>
        <taxon>Pseudomonadota</taxon>
        <taxon>Gammaproteobacteria</taxon>
        <taxon>Enterobacterales</taxon>
        <taxon>Yersiniaceae</taxon>
        <taxon>Serratia</taxon>
    </lineage>
</organism>
<dbReference type="InterPro" id="IPR011051">
    <property type="entry name" value="RmlC_Cupin_sf"/>
</dbReference>
<dbReference type="PANTHER" id="PTHR11019:SF159">
    <property type="entry name" value="TRANSCRIPTIONAL REGULATOR-RELATED"/>
    <property type="match status" value="1"/>
</dbReference>
<dbReference type="FunFam" id="1.10.10.60:FF:000132">
    <property type="entry name" value="AraC family transcriptional regulator"/>
    <property type="match status" value="1"/>
</dbReference>
<dbReference type="GO" id="GO:0003700">
    <property type="term" value="F:DNA-binding transcription factor activity"/>
    <property type="evidence" value="ECO:0007669"/>
    <property type="project" value="InterPro"/>
</dbReference>
<dbReference type="PANTHER" id="PTHR11019">
    <property type="entry name" value="HTH-TYPE TRANSCRIPTIONAL REGULATOR NIMR"/>
    <property type="match status" value="1"/>
</dbReference>
<feature type="domain" description="HTH araC/xylS-type" evidence="7">
    <location>
        <begin position="156"/>
        <end position="256"/>
    </location>
</feature>